<feature type="domain" description="Thioredoxin" evidence="7">
    <location>
        <begin position="28"/>
        <end position="229"/>
    </location>
</feature>
<organism evidence="8 9">
    <name type="scientific">Candidatus Zambryskibacteria bacterium RIFCSPLOWO2_02_FULL_44_12b</name>
    <dbReference type="NCBI Taxonomy" id="1802772"/>
    <lineage>
        <taxon>Bacteria</taxon>
        <taxon>Candidatus Zambryskiibacteriota</taxon>
    </lineage>
</organism>
<proteinExistence type="inferred from homology"/>
<evidence type="ECO:0000313" key="9">
    <source>
        <dbReference type="Proteomes" id="UP000177202"/>
    </source>
</evidence>
<keyword evidence="6" id="KW-0472">Membrane</keyword>
<dbReference type="Gene3D" id="3.40.30.10">
    <property type="entry name" value="Glutaredoxin"/>
    <property type="match status" value="1"/>
</dbReference>
<keyword evidence="3" id="KW-0560">Oxidoreductase</keyword>
<feature type="transmembrane region" description="Helical" evidence="6">
    <location>
        <begin position="9"/>
        <end position="29"/>
    </location>
</feature>
<dbReference type="InterPro" id="IPR012336">
    <property type="entry name" value="Thioredoxin-like_fold"/>
</dbReference>
<keyword evidence="4" id="KW-1015">Disulfide bond</keyword>
<comment type="caution">
    <text evidence="8">The sequence shown here is derived from an EMBL/GenBank/DDBJ whole genome shotgun (WGS) entry which is preliminary data.</text>
</comment>
<dbReference type="InterPro" id="IPR013766">
    <property type="entry name" value="Thioredoxin_domain"/>
</dbReference>
<dbReference type="InterPro" id="IPR036249">
    <property type="entry name" value="Thioredoxin-like_sf"/>
</dbReference>
<sequence>MEQNPPNKFLVPLAIVVAGIFIAGAIYFGGSTTNPSTSSGQAINAKIDIAPVTEKDHIIGSRNADLVIVEYSDTECPFCKSFHPTMKEVVRTYDGKVAWVYRHFPIAQLHAKAAKEAEATECAAELGGNQGFWKYIDKVFETTNSNDSLNPAELPKIAQAVGLDVTAFNACLSSGKYTEFVQKSVEEAVKAGARGTPYSVIISKDGTKVVINGAEPFAMVKAKLDDLLK</sequence>
<evidence type="ECO:0000256" key="2">
    <source>
        <dbReference type="ARBA" id="ARBA00022729"/>
    </source>
</evidence>
<dbReference type="AlphaFoldDB" id="A0A1G2UQ78"/>
<dbReference type="Proteomes" id="UP000177202">
    <property type="component" value="Unassembled WGS sequence"/>
</dbReference>
<evidence type="ECO:0000259" key="7">
    <source>
        <dbReference type="PROSITE" id="PS51352"/>
    </source>
</evidence>
<keyword evidence="5" id="KW-0676">Redox-active center</keyword>
<evidence type="ECO:0000256" key="5">
    <source>
        <dbReference type="ARBA" id="ARBA00023284"/>
    </source>
</evidence>
<evidence type="ECO:0000256" key="4">
    <source>
        <dbReference type="ARBA" id="ARBA00023157"/>
    </source>
</evidence>
<reference evidence="8 9" key="1">
    <citation type="journal article" date="2016" name="Nat. Commun.">
        <title>Thousands of microbial genomes shed light on interconnected biogeochemical processes in an aquifer system.</title>
        <authorList>
            <person name="Anantharaman K."/>
            <person name="Brown C.T."/>
            <person name="Hug L.A."/>
            <person name="Sharon I."/>
            <person name="Castelle C.J."/>
            <person name="Probst A.J."/>
            <person name="Thomas B.C."/>
            <person name="Singh A."/>
            <person name="Wilkins M.J."/>
            <person name="Karaoz U."/>
            <person name="Brodie E.L."/>
            <person name="Williams K.H."/>
            <person name="Hubbard S.S."/>
            <person name="Banfield J.F."/>
        </authorList>
    </citation>
    <scope>NUCLEOTIDE SEQUENCE [LARGE SCALE GENOMIC DNA]</scope>
</reference>
<comment type="similarity">
    <text evidence="1">Belongs to the thioredoxin family. DsbA subfamily.</text>
</comment>
<dbReference type="SUPFAM" id="SSF52833">
    <property type="entry name" value="Thioredoxin-like"/>
    <property type="match status" value="1"/>
</dbReference>
<dbReference type="Pfam" id="PF13462">
    <property type="entry name" value="Thioredoxin_4"/>
    <property type="match status" value="1"/>
</dbReference>
<evidence type="ECO:0000256" key="1">
    <source>
        <dbReference type="ARBA" id="ARBA00005791"/>
    </source>
</evidence>
<dbReference type="PANTHER" id="PTHR13887:SF14">
    <property type="entry name" value="DISULFIDE BOND FORMATION PROTEIN D"/>
    <property type="match status" value="1"/>
</dbReference>
<dbReference type="STRING" id="1802772.A3H60_01510"/>
<keyword evidence="6" id="KW-1133">Transmembrane helix</keyword>
<dbReference type="GO" id="GO:0016491">
    <property type="term" value="F:oxidoreductase activity"/>
    <property type="evidence" value="ECO:0007669"/>
    <property type="project" value="UniProtKB-KW"/>
</dbReference>
<keyword evidence="2" id="KW-0732">Signal</keyword>
<protein>
    <recommendedName>
        <fullName evidence="7">Thioredoxin domain-containing protein</fullName>
    </recommendedName>
</protein>
<accession>A0A1G2UQ78</accession>
<gene>
    <name evidence="8" type="ORF">A3H60_01510</name>
</gene>
<evidence type="ECO:0000256" key="3">
    <source>
        <dbReference type="ARBA" id="ARBA00023002"/>
    </source>
</evidence>
<dbReference type="PROSITE" id="PS51352">
    <property type="entry name" value="THIOREDOXIN_2"/>
    <property type="match status" value="1"/>
</dbReference>
<evidence type="ECO:0000256" key="6">
    <source>
        <dbReference type="SAM" id="Phobius"/>
    </source>
</evidence>
<name>A0A1G2UQ78_9BACT</name>
<keyword evidence="6" id="KW-0812">Transmembrane</keyword>
<evidence type="ECO:0000313" key="8">
    <source>
        <dbReference type="EMBL" id="OHB11541.1"/>
    </source>
</evidence>
<dbReference type="PANTHER" id="PTHR13887">
    <property type="entry name" value="GLUTATHIONE S-TRANSFERASE KAPPA"/>
    <property type="match status" value="1"/>
</dbReference>
<dbReference type="EMBL" id="MHWP01000001">
    <property type="protein sequence ID" value="OHB11541.1"/>
    <property type="molecule type" value="Genomic_DNA"/>
</dbReference>